<dbReference type="Proteomes" id="UP001482620">
    <property type="component" value="Unassembled WGS sequence"/>
</dbReference>
<keyword evidence="3" id="KW-1185">Reference proteome</keyword>
<proteinExistence type="predicted"/>
<evidence type="ECO:0000313" key="3">
    <source>
        <dbReference type="Proteomes" id="UP001482620"/>
    </source>
</evidence>
<reference evidence="2 3" key="1">
    <citation type="submission" date="2021-06" db="EMBL/GenBank/DDBJ databases">
        <authorList>
            <person name="Palmer J.M."/>
        </authorList>
    </citation>
    <scope>NUCLEOTIDE SEQUENCE [LARGE SCALE GENOMIC DNA]</scope>
    <source>
        <strain evidence="3">if_2019</strain>
        <tissue evidence="2">Muscle</tissue>
    </source>
</reference>
<evidence type="ECO:0000313" key="2">
    <source>
        <dbReference type="EMBL" id="MEQ2227491.1"/>
    </source>
</evidence>
<accession>A0ABV0T411</accession>
<comment type="caution">
    <text evidence="2">The sequence shown here is derived from an EMBL/GenBank/DDBJ whole genome shotgun (WGS) entry which is preliminary data.</text>
</comment>
<organism evidence="2 3">
    <name type="scientific">Ilyodon furcidens</name>
    <name type="common">goldbreast splitfin</name>
    <dbReference type="NCBI Taxonomy" id="33524"/>
    <lineage>
        <taxon>Eukaryota</taxon>
        <taxon>Metazoa</taxon>
        <taxon>Chordata</taxon>
        <taxon>Craniata</taxon>
        <taxon>Vertebrata</taxon>
        <taxon>Euteleostomi</taxon>
        <taxon>Actinopterygii</taxon>
        <taxon>Neopterygii</taxon>
        <taxon>Teleostei</taxon>
        <taxon>Neoteleostei</taxon>
        <taxon>Acanthomorphata</taxon>
        <taxon>Ovalentaria</taxon>
        <taxon>Atherinomorphae</taxon>
        <taxon>Cyprinodontiformes</taxon>
        <taxon>Goodeidae</taxon>
        <taxon>Ilyodon</taxon>
    </lineage>
</organism>
<feature type="compositionally biased region" description="Polar residues" evidence="1">
    <location>
        <begin position="98"/>
        <end position="128"/>
    </location>
</feature>
<feature type="compositionally biased region" description="Polar residues" evidence="1">
    <location>
        <begin position="153"/>
        <end position="166"/>
    </location>
</feature>
<sequence length="166" mass="17810">MPVDPSLVGCFHESCFSTQSPRFVCLPLLMKVFLILPPKMSLVWSSISYRSKVKSSSLVCLLVRHLGRVRTRRQSSGSVGGASPSVVDSRGRSRAKVVSQSQRSRSANPISAGSRSSSPGKLLGQSSYGRIPRAMASASSTAADKRTRIPRSQGCSRETSPSRLGL</sequence>
<feature type="non-terminal residue" evidence="2">
    <location>
        <position position="166"/>
    </location>
</feature>
<feature type="compositionally biased region" description="Low complexity" evidence="1">
    <location>
        <begin position="75"/>
        <end position="88"/>
    </location>
</feature>
<name>A0ABV0T411_9TELE</name>
<feature type="region of interest" description="Disordered" evidence="1">
    <location>
        <begin position="72"/>
        <end position="166"/>
    </location>
</feature>
<gene>
    <name evidence="2" type="primary">CLASP1A_5</name>
    <name evidence="2" type="ORF">ILYODFUR_038173</name>
</gene>
<dbReference type="EMBL" id="JAHRIQ010020742">
    <property type="protein sequence ID" value="MEQ2227491.1"/>
    <property type="molecule type" value="Genomic_DNA"/>
</dbReference>
<evidence type="ECO:0000256" key="1">
    <source>
        <dbReference type="SAM" id="MobiDB-lite"/>
    </source>
</evidence>
<protein>
    <submittedName>
        <fullName evidence="2">CLIP-associating protein 1-A</fullName>
    </submittedName>
</protein>